<evidence type="ECO:0000256" key="4">
    <source>
        <dbReference type="ARBA" id="ARBA00023186"/>
    </source>
</evidence>
<keyword evidence="5" id="KW-1133">Transmembrane helix</keyword>
<evidence type="ECO:0000259" key="7">
    <source>
        <dbReference type="SMART" id="SM01086"/>
    </source>
</evidence>
<dbReference type="InterPro" id="IPR003593">
    <property type="entry name" value="AAA+_ATPase"/>
</dbReference>
<reference evidence="8 9" key="1">
    <citation type="journal article" date="2016" name="Nat. Commun.">
        <title>Thousands of microbial genomes shed light on interconnected biogeochemical processes in an aquifer system.</title>
        <authorList>
            <person name="Anantharaman K."/>
            <person name="Brown C.T."/>
            <person name="Hug L.A."/>
            <person name="Sharon I."/>
            <person name="Castelle C.J."/>
            <person name="Probst A.J."/>
            <person name="Thomas B.C."/>
            <person name="Singh A."/>
            <person name="Wilkins M.J."/>
            <person name="Karaoz U."/>
            <person name="Brodie E.L."/>
            <person name="Williams K.H."/>
            <person name="Hubbard S.S."/>
            <person name="Banfield J.F."/>
        </authorList>
    </citation>
    <scope>NUCLEOTIDE SEQUENCE [LARGE SCALE GENOMIC DNA]</scope>
</reference>
<dbReference type="CDD" id="cd00009">
    <property type="entry name" value="AAA"/>
    <property type="match status" value="1"/>
</dbReference>
<feature type="domain" description="AAA+ ATPase" evidence="6">
    <location>
        <begin position="602"/>
        <end position="745"/>
    </location>
</feature>
<dbReference type="FunFam" id="3.40.50.300:FF:000025">
    <property type="entry name" value="ATP-dependent Clp protease subunit"/>
    <property type="match status" value="1"/>
</dbReference>
<keyword evidence="3" id="KW-0067">ATP-binding</keyword>
<accession>A0A1F4VBG2</accession>
<evidence type="ECO:0000256" key="5">
    <source>
        <dbReference type="SAM" id="Phobius"/>
    </source>
</evidence>
<dbReference type="InterPro" id="IPR027417">
    <property type="entry name" value="P-loop_NTPase"/>
</dbReference>
<keyword evidence="4" id="KW-0143">Chaperone</keyword>
<evidence type="ECO:0000256" key="1">
    <source>
        <dbReference type="ARBA" id="ARBA00022737"/>
    </source>
</evidence>
<dbReference type="Pfam" id="PF10431">
    <property type="entry name" value="ClpB_D2-small"/>
    <property type="match status" value="1"/>
</dbReference>
<dbReference type="GO" id="GO:0034605">
    <property type="term" value="P:cellular response to heat"/>
    <property type="evidence" value="ECO:0007669"/>
    <property type="project" value="TreeGrafter"/>
</dbReference>
<name>A0A1F4VBG2_UNCKA</name>
<dbReference type="Pfam" id="PF17871">
    <property type="entry name" value="AAA_lid_9"/>
    <property type="match status" value="1"/>
</dbReference>
<dbReference type="PRINTS" id="PR00300">
    <property type="entry name" value="CLPPROTEASEA"/>
</dbReference>
<keyword evidence="2" id="KW-0547">Nucleotide-binding</keyword>
<feature type="domain" description="Clp ATPase C-terminal" evidence="7">
    <location>
        <begin position="768"/>
        <end position="853"/>
    </location>
</feature>
<dbReference type="CDD" id="cd19499">
    <property type="entry name" value="RecA-like_ClpB_Hsp104-like"/>
    <property type="match status" value="1"/>
</dbReference>
<dbReference type="Pfam" id="PF00004">
    <property type="entry name" value="AAA"/>
    <property type="match status" value="1"/>
</dbReference>
<dbReference type="InterPro" id="IPR001270">
    <property type="entry name" value="ClpA/B"/>
</dbReference>
<evidence type="ECO:0000313" key="9">
    <source>
        <dbReference type="Proteomes" id="UP000178127"/>
    </source>
</evidence>
<dbReference type="Gene3D" id="3.40.50.300">
    <property type="entry name" value="P-loop containing nucleotide triphosphate hydrolases"/>
    <property type="match status" value="2"/>
</dbReference>
<comment type="caution">
    <text evidence="8">The sequence shown here is derived from an EMBL/GenBank/DDBJ whole genome shotgun (WGS) entry which is preliminary data.</text>
</comment>
<evidence type="ECO:0008006" key="10">
    <source>
        <dbReference type="Google" id="ProtNLM"/>
    </source>
</evidence>
<organism evidence="8 9">
    <name type="scientific">candidate division WWE3 bacterium RIFCSPHIGHO2_02_FULL_38_14</name>
    <dbReference type="NCBI Taxonomy" id="1802620"/>
    <lineage>
        <taxon>Bacteria</taxon>
        <taxon>Katanobacteria</taxon>
    </lineage>
</organism>
<dbReference type="GO" id="GO:0016887">
    <property type="term" value="F:ATP hydrolysis activity"/>
    <property type="evidence" value="ECO:0007669"/>
    <property type="project" value="InterPro"/>
</dbReference>
<dbReference type="InterPro" id="IPR019489">
    <property type="entry name" value="Clp_ATPase_C"/>
</dbReference>
<feature type="domain" description="AAA+ ATPase" evidence="6">
    <location>
        <begin position="325"/>
        <end position="470"/>
    </location>
</feature>
<keyword evidence="1" id="KW-0677">Repeat</keyword>
<dbReference type="EMBL" id="MEVD01000003">
    <property type="protein sequence ID" value="OGC54408.1"/>
    <property type="molecule type" value="Genomic_DNA"/>
</dbReference>
<proteinExistence type="predicted"/>
<dbReference type="GO" id="GO:0005737">
    <property type="term" value="C:cytoplasm"/>
    <property type="evidence" value="ECO:0007669"/>
    <property type="project" value="TreeGrafter"/>
</dbReference>
<feature type="transmembrane region" description="Helical" evidence="5">
    <location>
        <begin position="99"/>
        <end position="118"/>
    </location>
</feature>
<dbReference type="InterPro" id="IPR003959">
    <property type="entry name" value="ATPase_AAA_core"/>
</dbReference>
<dbReference type="AlphaFoldDB" id="A0A1F4VBG2"/>
<dbReference type="Pfam" id="PF07724">
    <property type="entry name" value="AAA_2"/>
    <property type="match status" value="1"/>
</dbReference>
<keyword evidence="5" id="KW-0812">Transmembrane</keyword>
<protein>
    <recommendedName>
        <fullName evidence="10">Clp R domain-containing protein</fullName>
    </recommendedName>
</protein>
<dbReference type="PANTHER" id="PTHR11638">
    <property type="entry name" value="ATP-DEPENDENT CLP PROTEASE"/>
    <property type="match status" value="1"/>
</dbReference>
<dbReference type="STRING" id="1802620.A3D91_00735"/>
<evidence type="ECO:0000313" key="8">
    <source>
        <dbReference type="EMBL" id="OGC54408.1"/>
    </source>
</evidence>
<sequence>MYKLPVDVLDFDLWWLLRAPKKIHTVLKRFALLINNEISFTLNLRLFFTPLYGDYTRVGRLIGFFVRILEVLFGMVLVGFILIISFIAPFAWWTLPFYLIIKIKLLIIPLVFLIFVIWEAHNSEIPKNKSSDVSGKEVLKSFRPKTKSHFELLSDRGLEYLSQFFSDPQIAFLFKKIEIKNTDFLHKLSGAPQVNFFEIAAAAHRLSVKYKCRYVENEHLFYALLANISKIDQILSIYGSTLQNIESTVDWIVRPREDTSKKHFWQDDYAMPHMGGIGKGLTGRVTPELNSVSEDFTKKARYIRSDNYIIHEKEIRKIAEILSGSKVNVLIIGDPGSGKTSVVRNIAYKVIKGTEFGSLKFKRIVSLESGALIAGTRTPGDLALRFKKIMDEAEKSGDIILFIDEIHNLVASSGEQNAELSSAFSILEPHLSSGRIQFIGATNIENYRKYIEPNGAFSRLFNIVEIPPASKEETMEVLKNVGRDLEKTYDITITMPALKKIIDLSDKLMHDRVFPDKGIDILNRTVVSVVKTTKYLTAEDAAREVSEMTHVPVTAISEDESEKLLNIENEMKQRVIGQDQAINQIGKALKRARVGIRNENKPIASFLFVGTTGVGKTETAKALASTYFGNEKTMIRVDMSEYQQLESINRLIGTPDGRSKGILTEAVRSAPFALVLLDEIEKAHPNILLLFLQVLDDGRITDSTGRVIDFTNTIIISTSNVGTKAIQEIANRDGAFEEMQEVAMGEVREKFAPEFLNRFNGIIVFRPLNMDSLQKITLLQLNRIKKTAEDKGISVFFKPELINELIRRGYNPQWGARPLARVIEDTVESYLAEKMIAKVLKMGDRVSLGLEVFEQ</sequence>
<dbReference type="InterPro" id="IPR041546">
    <property type="entry name" value="ClpA/ClpB_AAA_lid"/>
</dbReference>
<evidence type="ECO:0000256" key="2">
    <source>
        <dbReference type="ARBA" id="ARBA00022741"/>
    </source>
</evidence>
<feature type="transmembrane region" description="Helical" evidence="5">
    <location>
        <begin position="68"/>
        <end position="92"/>
    </location>
</feature>
<gene>
    <name evidence="8" type="ORF">A3D91_00735</name>
</gene>
<dbReference type="SMART" id="SM00382">
    <property type="entry name" value="AAA"/>
    <property type="match status" value="2"/>
</dbReference>
<dbReference type="SMART" id="SM01086">
    <property type="entry name" value="ClpB_D2-small"/>
    <property type="match status" value="1"/>
</dbReference>
<dbReference type="InterPro" id="IPR050130">
    <property type="entry name" value="ClpA_ClpB"/>
</dbReference>
<dbReference type="Gene3D" id="1.10.8.60">
    <property type="match status" value="2"/>
</dbReference>
<evidence type="ECO:0000259" key="6">
    <source>
        <dbReference type="SMART" id="SM00382"/>
    </source>
</evidence>
<dbReference type="SUPFAM" id="SSF52540">
    <property type="entry name" value="P-loop containing nucleoside triphosphate hydrolases"/>
    <property type="match status" value="2"/>
</dbReference>
<dbReference type="GO" id="GO:0005524">
    <property type="term" value="F:ATP binding"/>
    <property type="evidence" value="ECO:0007669"/>
    <property type="project" value="UniProtKB-KW"/>
</dbReference>
<evidence type="ECO:0000256" key="3">
    <source>
        <dbReference type="ARBA" id="ARBA00022840"/>
    </source>
</evidence>
<dbReference type="PANTHER" id="PTHR11638:SF18">
    <property type="entry name" value="HEAT SHOCK PROTEIN 104"/>
    <property type="match status" value="1"/>
</dbReference>
<dbReference type="Proteomes" id="UP000178127">
    <property type="component" value="Unassembled WGS sequence"/>
</dbReference>
<keyword evidence="5" id="KW-0472">Membrane</keyword>